<comment type="caution">
    <text evidence="2">The sequence shown here is derived from an EMBL/GenBank/DDBJ whole genome shotgun (WGS) entry which is preliminary data.</text>
</comment>
<organism evidence="2">
    <name type="scientific">Coralloluteibacterium stylophorae</name>
    <dbReference type="NCBI Taxonomy" id="1776034"/>
    <lineage>
        <taxon>Bacteria</taxon>
        <taxon>Pseudomonadati</taxon>
        <taxon>Pseudomonadota</taxon>
        <taxon>Gammaproteobacteria</taxon>
        <taxon>Lysobacterales</taxon>
        <taxon>Lysobacteraceae</taxon>
        <taxon>Coralloluteibacterium</taxon>
    </lineage>
</organism>
<name>A0A8J7VR34_9GAMM</name>
<dbReference type="AlphaFoldDB" id="A0A8J7VR34"/>
<proteinExistence type="predicted"/>
<keyword evidence="4" id="KW-1185">Reference proteome</keyword>
<reference evidence="3 4" key="1">
    <citation type="journal article" date="2021" name="Microbiol. Resour. Announc.">
        <title>Draft Genome Sequence of Coralloluteibacterium stylophorae LMG 29479T.</title>
        <authorList>
            <person name="Karlyshev A.V."/>
            <person name="Kudryashova E.B."/>
            <person name="Ariskina E.V."/>
            <person name="Conroy A.P."/>
            <person name="Abidueva E.Y."/>
        </authorList>
    </citation>
    <scope>NUCLEOTIDE SEQUENCE [LARGE SCALE GENOMIC DNA]</scope>
    <source>
        <strain evidence="3 4">LMG 29479</strain>
    </source>
</reference>
<dbReference type="EMBL" id="JAGQFT010000011">
    <property type="protein sequence ID" value="MBR0561507.1"/>
    <property type="molecule type" value="Genomic_DNA"/>
</dbReference>
<dbReference type="Proteomes" id="UP000675747">
    <property type="component" value="Unassembled WGS sequence"/>
</dbReference>
<dbReference type="InterPro" id="IPR003594">
    <property type="entry name" value="HATPase_dom"/>
</dbReference>
<evidence type="ECO:0000313" key="4">
    <source>
        <dbReference type="Proteomes" id="UP000675747"/>
    </source>
</evidence>
<evidence type="ECO:0000313" key="3">
    <source>
        <dbReference type="EMBL" id="MBS7457433.1"/>
    </source>
</evidence>
<dbReference type="Gene3D" id="3.30.565.10">
    <property type="entry name" value="Histidine kinase-like ATPase, C-terminal domain"/>
    <property type="match status" value="1"/>
</dbReference>
<feature type="domain" description="Histidine kinase/HSP90-like ATPase" evidence="1">
    <location>
        <begin position="37"/>
        <end position="130"/>
    </location>
</feature>
<protein>
    <submittedName>
        <fullName evidence="2">Anti-sigma regulatory factor</fullName>
    </submittedName>
</protein>
<gene>
    <name evidence="3" type="ORF">KB893_009830</name>
    <name evidence="2" type="ORF">KB893_03065</name>
</gene>
<dbReference type="EMBL" id="JAGQFT020000005">
    <property type="protein sequence ID" value="MBS7457433.1"/>
    <property type="molecule type" value="Genomic_DNA"/>
</dbReference>
<evidence type="ECO:0000313" key="2">
    <source>
        <dbReference type="EMBL" id="MBR0561507.1"/>
    </source>
</evidence>
<dbReference type="Pfam" id="PF02518">
    <property type="entry name" value="HATPase_c"/>
    <property type="match status" value="1"/>
</dbReference>
<sequence length="134" mass="14585">MQTTHSEVVPLRAEQDVVHARQAVRRLAQERGFRLIDQTKLVTATSELSRNTIVYGRGGELRIEVVEDGIRTGLRLTFADEGPGIADLGLALTDGWTSGNGLGMGLSGSRRLVNEFDIDTAPGAGTRVTVVRWR</sequence>
<accession>A0A8J7VR34</accession>
<dbReference type="CDD" id="cd16934">
    <property type="entry name" value="HATPase_RsbT-like"/>
    <property type="match status" value="1"/>
</dbReference>
<reference evidence="2" key="2">
    <citation type="submission" date="2021-04" db="EMBL/GenBank/DDBJ databases">
        <authorList>
            <person name="Karlyshev A.V."/>
        </authorList>
    </citation>
    <scope>NUCLEOTIDE SEQUENCE</scope>
    <source>
        <strain evidence="2">LMG 29479</strain>
    </source>
</reference>
<dbReference type="SUPFAM" id="SSF55874">
    <property type="entry name" value="ATPase domain of HSP90 chaperone/DNA topoisomerase II/histidine kinase"/>
    <property type="match status" value="1"/>
</dbReference>
<dbReference type="InterPro" id="IPR036890">
    <property type="entry name" value="HATPase_C_sf"/>
</dbReference>
<evidence type="ECO:0000259" key="1">
    <source>
        <dbReference type="Pfam" id="PF02518"/>
    </source>
</evidence>
<dbReference type="RefSeq" id="WP_211925472.1">
    <property type="nucleotide sequence ID" value="NZ_JAGQFT020000005.1"/>
</dbReference>